<keyword evidence="1" id="KW-1133">Transmembrane helix</keyword>
<evidence type="ECO:0000313" key="2">
    <source>
        <dbReference type="EMBL" id="KZT33106.1"/>
    </source>
</evidence>
<dbReference type="AlphaFoldDB" id="A0A165YCR8"/>
<dbReference type="Proteomes" id="UP000076798">
    <property type="component" value="Unassembled WGS sequence"/>
</dbReference>
<feature type="transmembrane region" description="Helical" evidence="1">
    <location>
        <begin position="367"/>
        <end position="386"/>
    </location>
</feature>
<feature type="transmembrane region" description="Helical" evidence="1">
    <location>
        <begin position="422"/>
        <end position="441"/>
    </location>
</feature>
<dbReference type="InterPro" id="IPR001680">
    <property type="entry name" value="WD40_rpt"/>
</dbReference>
<evidence type="ECO:0008006" key="4">
    <source>
        <dbReference type="Google" id="ProtNLM"/>
    </source>
</evidence>
<accession>A0A165YCR8</accession>
<gene>
    <name evidence="2" type="ORF">SISSUDRAFT_1132754</name>
</gene>
<dbReference type="EMBL" id="KV428267">
    <property type="protein sequence ID" value="KZT33106.1"/>
    <property type="molecule type" value="Genomic_DNA"/>
</dbReference>
<reference evidence="2 3" key="1">
    <citation type="journal article" date="2016" name="Mol. Biol. Evol.">
        <title>Comparative Genomics of Early-Diverging Mushroom-Forming Fungi Provides Insights into the Origins of Lignocellulose Decay Capabilities.</title>
        <authorList>
            <person name="Nagy L.G."/>
            <person name="Riley R."/>
            <person name="Tritt A."/>
            <person name="Adam C."/>
            <person name="Daum C."/>
            <person name="Floudas D."/>
            <person name="Sun H."/>
            <person name="Yadav J.S."/>
            <person name="Pangilinan J."/>
            <person name="Larsson K.H."/>
            <person name="Matsuura K."/>
            <person name="Barry K."/>
            <person name="Labutti K."/>
            <person name="Kuo R."/>
            <person name="Ohm R.A."/>
            <person name="Bhattacharya S.S."/>
            <person name="Shirouzu T."/>
            <person name="Yoshinaga Y."/>
            <person name="Martin F.M."/>
            <person name="Grigoriev I.V."/>
            <person name="Hibbett D.S."/>
        </authorList>
    </citation>
    <scope>NUCLEOTIDE SEQUENCE [LARGE SCALE GENOMIC DNA]</scope>
    <source>
        <strain evidence="2 3">HHB10207 ss-3</strain>
    </source>
</reference>
<evidence type="ECO:0000256" key="1">
    <source>
        <dbReference type="SAM" id="Phobius"/>
    </source>
</evidence>
<dbReference type="InterPro" id="IPR015943">
    <property type="entry name" value="WD40/YVTN_repeat-like_dom_sf"/>
</dbReference>
<organism evidence="2 3">
    <name type="scientific">Sistotremastrum suecicum HHB10207 ss-3</name>
    <dbReference type="NCBI Taxonomy" id="1314776"/>
    <lineage>
        <taxon>Eukaryota</taxon>
        <taxon>Fungi</taxon>
        <taxon>Dikarya</taxon>
        <taxon>Basidiomycota</taxon>
        <taxon>Agaricomycotina</taxon>
        <taxon>Agaricomycetes</taxon>
        <taxon>Sistotremastrales</taxon>
        <taxon>Sistotremastraceae</taxon>
        <taxon>Sistotremastrum</taxon>
    </lineage>
</organism>
<keyword evidence="1" id="KW-0812">Transmembrane</keyword>
<dbReference type="SUPFAM" id="SSF50960">
    <property type="entry name" value="TolB, C-terminal domain"/>
    <property type="match status" value="1"/>
</dbReference>
<proteinExistence type="predicted"/>
<name>A0A165YCR8_9AGAM</name>
<dbReference type="Gene3D" id="2.130.10.10">
    <property type="entry name" value="YVTN repeat-like/Quinoprotein amine dehydrogenase"/>
    <property type="match status" value="1"/>
</dbReference>
<evidence type="ECO:0000313" key="3">
    <source>
        <dbReference type="Proteomes" id="UP000076798"/>
    </source>
</evidence>
<dbReference type="SMART" id="SM00320">
    <property type="entry name" value="WD40"/>
    <property type="match status" value="2"/>
</dbReference>
<sequence length="445" mass="48702">MASDDSSTIRISHSALGFRPSHICPQPKIVKHLKISPNGKLLGVSDVEGLLRVWSLERSAVILTVGTESQLPEEGSVVNFCWAQPYTPPFDVGLVCAYEGGKMQTIEYRGTDPKDGAERWNSGEAWEAHEGEIMSLSVDRSNTYITSVTNSQLRLWYLGPSWKTTLLATDSLEFEAGGRILPDSFFSGPCIYMPIASRVIRTWVIDLEGVRLTRAGDIKVPFDLRGIFVSPDERSLIALRRGGGGHLYSLPDFKHTKAIFGAYEKIDSLSFVYGHNAVLYSDRSGVIRLRDLSTVKDIGLLTHHRGKSIAGAVAASMQGTSNIVVSATISAAPLDPSKVMVWTDSISVSPAASDFAATMRMNSRRTLLVIVGLRFLFVFSALKIAYDFGIIVEQEKIFGSKSGFWSCLLVAVGRFVGLVYGYSAYCQVALIGGLFWLGFFLPSAF</sequence>
<keyword evidence="3" id="KW-1185">Reference proteome</keyword>
<protein>
    <recommendedName>
        <fullName evidence="4">WD40 repeat-like protein</fullName>
    </recommendedName>
</protein>
<keyword evidence="1" id="KW-0472">Membrane</keyword>